<evidence type="ECO:0000256" key="2">
    <source>
        <dbReference type="SAM" id="Phobius"/>
    </source>
</evidence>
<evidence type="ECO:0000313" key="3">
    <source>
        <dbReference type="EMBL" id="MBF8641591.1"/>
    </source>
</evidence>
<proteinExistence type="predicted"/>
<reference evidence="4 5" key="1">
    <citation type="submission" date="2018-06" db="EMBL/GenBank/DDBJ databases">
        <authorList>
            <consortium name="Pathogen Informatics"/>
            <person name="Doyle S."/>
        </authorList>
    </citation>
    <scope>NUCLEOTIDE SEQUENCE [LARGE SCALE GENOMIC DNA]</scope>
    <source>
        <strain evidence="4 5">NCTC11842</strain>
    </source>
</reference>
<dbReference type="RefSeq" id="WP_010796384.1">
    <property type="nucleotide sequence ID" value="NZ_CP069262.1"/>
</dbReference>
<keyword evidence="2" id="KW-1133">Transmembrane helix</keyword>
<evidence type="ECO:0000313" key="6">
    <source>
        <dbReference type="Proteomes" id="UP000626180"/>
    </source>
</evidence>
<evidence type="ECO:0000313" key="4">
    <source>
        <dbReference type="EMBL" id="SPZ12743.1"/>
    </source>
</evidence>
<dbReference type="Proteomes" id="UP000250443">
    <property type="component" value="Unassembled WGS sequence"/>
</dbReference>
<feature type="transmembrane region" description="Helical" evidence="2">
    <location>
        <begin position="84"/>
        <end position="103"/>
    </location>
</feature>
<name>A0A2X2D169_PSELU</name>
<feature type="coiled-coil region" evidence="1">
    <location>
        <begin position="4"/>
        <end position="31"/>
    </location>
</feature>
<dbReference type="EMBL" id="JADMCD010000006">
    <property type="protein sequence ID" value="MBF8641591.1"/>
    <property type="molecule type" value="Genomic_DNA"/>
</dbReference>
<evidence type="ECO:0000313" key="5">
    <source>
        <dbReference type="Proteomes" id="UP000250443"/>
    </source>
</evidence>
<dbReference type="EMBL" id="UAUF01000014">
    <property type="protein sequence ID" value="SPZ12743.1"/>
    <property type="molecule type" value="Genomic_DNA"/>
</dbReference>
<organism evidence="4 5">
    <name type="scientific">Pseudomonas luteola</name>
    <dbReference type="NCBI Taxonomy" id="47886"/>
    <lineage>
        <taxon>Bacteria</taxon>
        <taxon>Pseudomonadati</taxon>
        <taxon>Pseudomonadota</taxon>
        <taxon>Gammaproteobacteria</taxon>
        <taxon>Pseudomonadales</taxon>
        <taxon>Pseudomonadaceae</taxon>
        <taxon>Pseudomonas</taxon>
    </lineage>
</organism>
<dbReference type="AlphaFoldDB" id="A0A2X2D169"/>
<dbReference type="Proteomes" id="UP000626180">
    <property type="component" value="Unassembled WGS sequence"/>
</dbReference>
<evidence type="ECO:0000256" key="1">
    <source>
        <dbReference type="SAM" id="Coils"/>
    </source>
</evidence>
<keyword evidence="1" id="KW-0175">Coiled coil</keyword>
<keyword evidence="6" id="KW-1185">Reference proteome</keyword>
<gene>
    <name evidence="3" type="ORF">IRZ65_12970</name>
    <name evidence="4" type="ORF">NCTC11842_04647</name>
</gene>
<protein>
    <submittedName>
        <fullName evidence="4">Bacterial protein of uncharacterized function (DUF883)</fullName>
    </submittedName>
    <submittedName>
        <fullName evidence="3">DUF883 domain-containing protein</fullName>
    </submittedName>
</protein>
<reference evidence="3 6" key="2">
    <citation type="submission" date="2020-10" db="EMBL/GenBank/DDBJ databases">
        <title>Genome sequences of Pseudomonas isolates.</title>
        <authorList>
            <person name="Wessels L."/>
            <person name="Reich F."/>
            <person name="Hammerl J."/>
        </authorList>
    </citation>
    <scope>NUCLEOTIDE SEQUENCE [LARGE SCALE GENOMIC DNA]</scope>
    <source>
        <strain evidence="3 6">20-MO00624-0</strain>
    </source>
</reference>
<sequence length="106" mass="11743">MARNSSYQATLENLEDQIQTLKDSLSSLKRSASAESRHSLKSFKDNTSHALHRSGESLEDFYDEARVLALEASKIAGTSVRKHPWATVGVVAGLTVLAGWWLLRDE</sequence>
<accession>A0A2X2D169</accession>
<dbReference type="GeneID" id="300265153"/>
<keyword evidence="2" id="KW-0812">Transmembrane</keyword>
<keyword evidence="2" id="KW-0472">Membrane</keyword>